<evidence type="ECO:0000313" key="3">
    <source>
        <dbReference type="Proteomes" id="UP000199110"/>
    </source>
</evidence>
<evidence type="ECO:0000313" key="2">
    <source>
        <dbReference type="EMBL" id="SFJ71079.1"/>
    </source>
</evidence>
<dbReference type="PANTHER" id="PTHR45947:SF13">
    <property type="entry name" value="TRANSFERASE"/>
    <property type="match status" value="1"/>
</dbReference>
<protein>
    <submittedName>
        <fullName evidence="2">Glycosyltransferase involved in cell wall bisynthesis</fullName>
    </submittedName>
</protein>
<accession>A0A1I3TL23</accession>
<proteinExistence type="predicted"/>
<keyword evidence="3" id="KW-1185">Reference proteome</keyword>
<dbReference type="InterPro" id="IPR028098">
    <property type="entry name" value="Glyco_trans_4-like_N"/>
</dbReference>
<dbReference type="GO" id="GO:0016757">
    <property type="term" value="F:glycosyltransferase activity"/>
    <property type="evidence" value="ECO:0007669"/>
    <property type="project" value="UniProtKB-ARBA"/>
</dbReference>
<reference evidence="2 3" key="1">
    <citation type="submission" date="2016-10" db="EMBL/GenBank/DDBJ databases">
        <authorList>
            <person name="de Groot N.N."/>
        </authorList>
    </citation>
    <scope>NUCLEOTIDE SEQUENCE [LARGE SCALE GENOMIC DNA]</scope>
    <source>
        <strain evidence="2 3">DSM 19073</strain>
    </source>
</reference>
<dbReference type="STRING" id="390807.SAMN04488095_3472"/>
<feature type="domain" description="Glycosyltransferase subfamily 4-like N-terminal" evidence="1">
    <location>
        <begin position="19"/>
        <end position="216"/>
    </location>
</feature>
<keyword evidence="2" id="KW-0808">Transferase</keyword>
<name>A0A1I3TL23_9RHOB</name>
<sequence>MTAPRHILLANVFFAPFTYGGATIVAEEVARALQRRGDYRITTVSLCTRAELMTYTVLKTEVYGITNYVINVPPGRGFVQMYDNPEVTEILGDLMDMLAPDLVHAHCLQDMGAGLLQAAKARDIPTILSVHDFWWLCERQFMIRPDRTYCGQNPVRVEACKGCVEDISATITRFNYLQEISALPDRVTYPSRFARDLSVASGFAPDRGTIWENGVRLPGPGFAAAQAARRAADPRPVFGFVGGPSQIKGWPVIRDAFRALGREDFRVIVVDGAATGGWWDNVNLGDLPGDWKIHPRFSQDTMDGFYTEIDVLLFMSQWKETFGLAIREALARGIGVIQTDSGGTVEHGAVPEQDLIPIGAPATVLRDQLRNVITSFPTERAPHPVAGYDDQAAAFDRLVTEVLAARGRS</sequence>
<dbReference type="PANTHER" id="PTHR45947">
    <property type="entry name" value="SULFOQUINOVOSYL TRANSFERASE SQD2"/>
    <property type="match status" value="1"/>
</dbReference>
<dbReference type="AlphaFoldDB" id="A0A1I3TL23"/>
<evidence type="ECO:0000259" key="1">
    <source>
        <dbReference type="Pfam" id="PF13439"/>
    </source>
</evidence>
<dbReference type="EMBL" id="FORA01000005">
    <property type="protein sequence ID" value="SFJ71079.1"/>
    <property type="molecule type" value="Genomic_DNA"/>
</dbReference>
<organism evidence="2 3">
    <name type="scientific">Jannaschia pohangensis</name>
    <dbReference type="NCBI Taxonomy" id="390807"/>
    <lineage>
        <taxon>Bacteria</taxon>
        <taxon>Pseudomonadati</taxon>
        <taxon>Pseudomonadota</taxon>
        <taxon>Alphaproteobacteria</taxon>
        <taxon>Rhodobacterales</taxon>
        <taxon>Roseobacteraceae</taxon>
        <taxon>Jannaschia</taxon>
    </lineage>
</organism>
<dbReference type="Proteomes" id="UP000199110">
    <property type="component" value="Unassembled WGS sequence"/>
</dbReference>
<dbReference type="Pfam" id="PF13692">
    <property type="entry name" value="Glyco_trans_1_4"/>
    <property type="match status" value="1"/>
</dbReference>
<dbReference type="InterPro" id="IPR050194">
    <property type="entry name" value="Glycosyltransferase_grp1"/>
</dbReference>
<gene>
    <name evidence="2" type="ORF">SAMN04488095_3472</name>
</gene>
<dbReference type="SUPFAM" id="SSF53756">
    <property type="entry name" value="UDP-Glycosyltransferase/glycogen phosphorylase"/>
    <property type="match status" value="1"/>
</dbReference>
<dbReference type="Pfam" id="PF13439">
    <property type="entry name" value="Glyco_transf_4"/>
    <property type="match status" value="1"/>
</dbReference>
<dbReference type="RefSeq" id="WP_175484939.1">
    <property type="nucleotide sequence ID" value="NZ_FORA01000005.1"/>
</dbReference>
<dbReference type="Gene3D" id="3.40.50.2000">
    <property type="entry name" value="Glycogen Phosphorylase B"/>
    <property type="match status" value="2"/>
</dbReference>